<evidence type="ECO:0000256" key="5">
    <source>
        <dbReference type="ARBA" id="ARBA00022989"/>
    </source>
</evidence>
<dbReference type="SUPFAM" id="SSF161098">
    <property type="entry name" value="MetI-like"/>
    <property type="match status" value="1"/>
</dbReference>
<feature type="transmembrane region" description="Helical" evidence="7">
    <location>
        <begin position="239"/>
        <end position="262"/>
    </location>
</feature>
<evidence type="ECO:0000259" key="8">
    <source>
        <dbReference type="PROSITE" id="PS50928"/>
    </source>
</evidence>
<dbReference type="InterPro" id="IPR035906">
    <property type="entry name" value="MetI-like_sf"/>
</dbReference>
<dbReference type="GO" id="GO:0022857">
    <property type="term" value="F:transmembrane transporter activity"/>
    <property type="evidence" value="ECO:0007669"/>
    <property type="project" value="InterPro"/>
</dbReference>
<dbReference type="Gene3D" id="1.10.3720.10">
    <property type="entry name" value="MetI-like"/>
    <property type="match status" value="1"/>
</dbReference>
<gene>
    <name evidence="9" type="ORF">nbrc107697_22100</name>
</gene>
<dbReference type="CDD" id="cd06261">
    <property type="entry name" value="TM_PBP2"/>
    <property type="match status" value="1"/>
</dbReference>
<comment type="subcellular location">
    <subcellularLocation>
        <location evidence="1 7">Cell membrane</location>
        <topology evidence="1 7">Multi-pass membrane protein</topology>
    </subcellularLocation>
</comment>
<name>A0A7I9UZA1_9ACTN</name>
<evidence type="ECO:0000256" key="3">
    <source>
        <dbReference type="ARBA" id="ARBA00022475"/>
    </source>
</evidence>
<dbReference type="PROSITE" id="PS50928">
    <property type="entry name" value="ABC_TM1"/>
    <property type="match status" value="1"/>
</dbReference>
<dbReference type="RefSeq" id="WP_161927389.1">
    <property type="nucleotide sequence ID" value="NZ_BJOU01000001.1"/>
</dbReference>
<feature type="transmembrane region" description="Helical" evidence="7">
    <location>
        <begin position="140"/>
        <end position="161"/>
    </location>
</feature>
<dbReference type="Proteomes" id="UP000444980">
    <property type="component" value="Unassembled WGS sequence"/>
</dbReference>
<dbReference type="GO" id="GO:0006865">
    <property type="term" value="P:amino acid transport"/>
    <property type="evidence" value="ECO:0007669"/>
    <property type="project" value="TreeGrafter"/>
</dbReference>
<dbReference type="InterPro" id="IPR010065">
    <property type="entry name" value="AA_ABC_transptr_permease_3TM"/>
</dbReference>
<evidence type="ECO:0000256" key="7">
    <source>
        <dbReference type="RuleBase" id="RU363032"/>
    </source>
</evidence>
<dbReference type="EMBL" id="BJOU01000001">
    <property type="protein sequence ID" value="GED98171.1"/>
    <property type="molecule type" value="Genomic_DNA"/>
</dbReference>
<keyword evidence="6 7" id="KW-0472">Membrane</keyword>
<feature type="transmembrane region" description="Helical" evidence="7">
    <location>
        <begin position="104"/>
        <end position="128"/>
    </location>
</feature>
<organism evidence="9 10">
    <name type="scientific">Gordonia crocea</name>
    <dbReference type="NCBI Taxonomy" id="589162"/>
    <lineage>
        <taxon>Bacteria</taxon>
        <taxon>Bacillati</taxon>
        <taxon>Actinomycetota</taxon>
        <taxon>Actinomycetes</taxon>
        <taxon>Mycobacteriales</taxon>
        <taxon>Gordoniaceae</taxon>
        <taxon>Gordonia</taxon>
    </lineage>
</organism>
<keyword evidence="10" id="KW-1185">Reference proteome</keyword>
<dbReference type="InterPro" id="IPR043429">
    <property type="entry name" value="ArtM/GltK/GlnP/TcyL/YhdX-like"/>
</dbReference>
<protein>
    <submittedName>
        <fullName evidence="9">Putative glutamate ABC transporter, permease</fullName>
    </submittedName>
</protein>
<evidence type="ECO:0000256" key="2">
    <source>
        <dbReference type="ARBA" id="ARBA00022448"/>
    </source>
</evidence>
<accession>A0A7I9UZA1</accession>
<dbReference type="Pfam" id="PF00528">
    <property type="entry name" value="BPD_transp_1"/>
    <property type="match status" value="1"/>
</dbReference>
<comment type="caution">
    <text evidence="9">The sequence shown here is derived from an EMBL/GenBank/DDBJ whole genome shotgun (WGS) entry which is preliminary data.</text>
</comment>
<dbReference type="OrthoDB" id="4543034at2"/>
<evidence type="ECO:0000256" key="4">
    <source>
        <dbReference type="ARBA" id="ARBA00022692"/>
    </source>
</evidence>
<evidence type="ECO:0000256" key="1">
    <source>
        <dbReference type="ARBA" id="ARBA00004651"/>
    </source>
</evidence>
<comment type="similarity">
    <text evidence="7">Belongs to the binding-protein-dependent transport system permease family.</text>
</comment>
<dbReference type="NCBIfam" id="TIGR01726">
    <property type="entry name" value="HEQRo_perm_3TM"/>
    <property type="match status" value="1"/>
</dbReference>
<keyword evidence="5 7" id="KW-1133">Transmembrane helix</keyword>
<feature type="transmembrane region" description="Helical" evidence="7">
    <location>
        <begin position="189"/>
        <end position="209"/>
    </location>
</feature>
<sequence>MSAQATVLYDAPGPRARVRNAVIAVAFLLVMALVAAWVVARLADRGQLAGAMWRPFITASTWTTYILPGLWGTITAAAVSIAAALVLGALLGIGRMSDHRAVRLFCGAFTEGFRAIPVLLLILFTYYLYAQYGLVPPSRLAFAAVVTGLTLYNGTVIAEILRSGINSLPRGQAEAGVALGLRKSQLMRIVLLPQAITAMLPALVSQMVIALKDSALGYIIGYVEVVRSGIMSASFYGNYLPALIVVALVMIAINFSLTALATRLERRLRSGRGKRGAVAAVELDAVEAAD</sequence>
<dbReference type="AlphaFoldDB" id="A0A7I9UZA1"/>
<keyword evidence="3" id="KW-1003">Cell membrane</keyword>
<evidence type="ECO:0000313" key="10">
    <source>
        <dbReference type="Proteomes" id="UP000444980"/>
    </source>
</evidence>
<dbReference type="GO" id="GO:0043190">
    <property type="term" value="C:ATP-binding cassette (ABC) transporter complex"/>
    <property type="evidence" value="ECO:0007669"/>
    <property type="project" value="InterPro"/>
</dbReference>
<dbReference type="PANTHER" id="PTHR30614:SF21">
    <property type="entry name" value="AMINO ACID ABC TRANSPORTER PERMEASE"/>
    <property type="match status" value="1"/>
</dbReference>
<keyword evidence="4 7" id="KW-0812">Transmembrane</keyword>
<dbReference type="PANTHER" id="PTHR30614">
    <property type="entry name" value="MEMBRANE COMPONENT OF AMINO ACID ABC TRANSPORTER"/>
    <property type="match status" value="1"/>
</dbReference>
<evidence type="ECO:0000313" key="9">
    <source>
        <dbReference type="EMBL" id="GED98171.1"/>
    </source>
</evidence>
<reference evidence="10" key="1">
    <citation type="submission" date="2019-06" db="EMBL/GenBank/DDBJ databases">
        <title>Gordonia isolated from sludge of a wastewater treatment plant.</title>
        <authorList>
            <person name="Tamura T."/>
            <person name="Aoyama K."/>
            <person name="Kang Y."/>
            <person name="Saito S."/>
            <person name="Akiyama N."/>
            <person name="Yazawa K."/>
            <person name="Gonoi T."/>
            <person name="Mikami Y."/>
        </authorList>
    </citation>
    <scope>NUCLEOTIDE SEQUENCE [LARGE SCALE GENOMIC DNA]</scope>
    <source>
        <strain evidence="10">NBRC 107697</strain>
    </source>
</reference>
<feature type="transmembrane region" description="Helical" evidence="7">
    <location>
        <begin position="70"/>
        <end position="92"/>
    </location>
</feature>
<feature type="domain" description="ABC transmembrane type-1" evidence="8">
    <location>
        <begin position="70"/>
        <end position="261"/>
    </location>
</feature>
<evidence type="ECO:0000256" key="6">
    <source>
        <dbReference type="ARBA" id="ARBA00023136"/>
    </source>
</evidence>
<keyword evidence="2 7" id="KW-0813">Transport</keyword>
<proteinExistence type="inferred from homology"/>
<dbReference type="InterPro" id="IPR000515">
    <property type="entry name" value="MetI-like"/>
</dbReference>
<feature type="transmembrane region" description="Helical" evidence="7">
    <location>
        <begin position="21"/>
        <end position="40"/>
    </location>
</feature>